<keyword evidence="2" id="KW-0812">Transmembrane</keyword>
<feature type="non-terminal residue" evidence="4">
    <location>
        <position position="267"/>
    </location>
</feature>
<sequence length="267" mass="28930">MHEYALPTTGGGSGYRQQQQLQQLQQEYAHEYSQEYTPPSRAGRSNDYTPGDYGGDYAADYAGGDYANEYQTEYQQPHVNGPPPPLPSRRGNSHQTRLAGTTPSSAIMAANPQLTPVVLPSFPTSLRAGSGATYSPYSPSRFHIDKRCQHRCSWKCCSLALILLCVVLTGMLAYFGVGSMRPGLDPSGCSINVQDNKDAVRDEASLGLAPSQTSPTEESLPTSTAVQYASASSRAPADTPDRPPDLPSIQQQQQQQQQQPPLQPLQP</sequence>
<evidence type="ECO:0000313" key="4">
    <source>
        <dbReference type="RefSeq" id="XP_034237611.1"/>
    </source>
</evidence>
<dbReference type="KEGG" id="tpal:117643067"/>
<keyword evidence="2" id="KW-0472">Membrane</keyword>
<dbReference type="OrthoDB" id="442731at2759"/>
<dbReference type="RefSeq" id="XP_034237611.1">
    <property type="nucleotide sequence ID" value="XM_034381720.1"/>
</dbReference>
<dbReference type="InParanoid" id="A0A6P8YLD5"/>
<protein>
    <submittedName>
        <fullName evidence="4">Teneurin-a-like</fullName>
    </submittedName>
</protein>
<feature type="compositionally biased region" description="Low complexity" evidence="1">
    <location>
        <begin position="250"/>
        <end position="260"/>
    </location>
</feature>
<name>A0A6P8YLD5_THRPL</name>
<proteinExistence type="predicted"/>
<keyword evidence="3" id="KW-1185">Reference proteome</keyword>
<feature type="region of interest" description="Disordered" evidence="1">
    <location>
        <begin position="207"/>
        <end position="267"/>
    </location>
</feature>
<reference evidence="4" key="1">
    <citation type="submission" date="2025-08" db="UniProtKB">
        <authorList>
            <consortium name="RefSeq"/>
        </authorList>
    </citation>
    <scope>IDENTIFICATION</scope>
    <source>
        <tissue evidence="4">Total insect</tissue>
    </source>
</reference>
<dbReference type="Proteomes" id="UP000515158">
    <property type="component" value="Unplaced"/>
</dbReference>
<feature type="region of interest" description="Disordered" evidence="1">
    <location>
        <begin position="1"/>
        <end position="62"/>
    </location>
</feature>
<accession>A0A6P8YLD5</accession>
<feature type="compositionally biased region" description="Low complexity" evidence="1">
    <location>
        <begin position="17"/>
        <end position="26"/>
    </location>
</feature>
<feature type="region of interest" description="Disordered" evidence="1">
    <location>
        <begin position="75"/>
        <end position="101"/>
    </location>
</feature>
<evidence type="ECO:0000256" key="2">
    <source>
        <dbReference type="SAM" id="Phobius"/>
    </source>
</evidence>
<organism evidence="4">
    <name type="scientific">Thrips palmi</name>
    <name type="common">Melon thrips</name>
    <dbReference type="NCBI Taxonomy" id="161013"/>
    <lineage>
        <taxon>Eukaryota</taxon>
        <taxon>Metazoa</taxon>
        <taxon>Ecdysozoa</taxon>
        <taxon>Arthropoda</taxon>
        <taxon>Hexapoda</taxon>
        <taxon>Insecta</taxon>
        <taxon>Pterygota</taxon>
        <taxon>Neoptera</taxon>
        <taxon>Paraneoptera</taxon>
        <taxon>Thysanoptera</taxon>
        <taxon>Terebrantia</taxon>
        <taxon>Thripoidea</taxon>
        <taxon>Thripidae</taxon>
        <taxon>Thrips</taxon>
    </lineage>
</organism>
<dbReference type="AlphaFoldDB" id="A0A6P8YLD5"/>
<feature type="transmembrane region" description="Helical" evidence="2">
    <location>
        <begin position="158"/>
        <end position="177"/>
    </location>
</feature>
<keyword evidence="2" id="KW-1133">Transmembrane helix</keyword>
<dbReference type="GeneID" id="117643067"/>
<evidence type="ECO:0000256" key="1">
    <source>
        <dbReference type="SAM" id="MobiDB-lite"/>
    </source>
</evidence>
<feature type="compositionally biased region" description="Low complexity" evidence="1">
    <location>
        <begin position="210"/>
        <end position="224"/>
    </location>
</feature>
<evidence type="ECO:0000313" key="3">
    <source>
        <dbReference type="Proteomes" id="UP000515158"/>
    </source>
</evidence>
<gene>
    <name evidence="4" type="primary">LOC117643067</name>
</gene>